<evidence type="ECO:0000256" key="8">
    <source>
        <dbReference type="PIRSR" id="PIRSR001814-1"/>
    </source>
</evidence>
<proteinExistence type="inferred from homology"/>
<evidence type="ECO:0000256" key="3">
    <source>
        <dbReference type="ARBA" id="ARBA00008327"/>
    </source>
</evidence>
<evidence type="ECO:0000256" key="1">
    <source>
        <dbReference type="ARBA" id="ARBA00003524"/>
    </source>
</evidence>
<reference evidence="11" key="1">
    <citation type="submission" date="2025-08" db="UniProtKB">
        <authorList>
            <consortium name="Ensembl"/>
        </authorList>
    </citation>
    <scope>IDENTIFICATION</scope>
</reference>
<dbReference type="InterPro" id="IPR004250">
    <property type="entry name" value="Somatostatin"/>
</dbReference>
<accession>A0A8C1E251</accession>
<dbReference type="OMA" id="YFWKSRT"/>
<keyword evidence="12" id="KW-1185">Reference proteome</keyword>
<evidence type="ECO:0000256" key="4">
    <source>
        <dbReference type="ARBA" id="ARBA00022525"/>
    </source>
</evidence>
<keyword evidence="4" id="KW-0964">Secreted</keyword>
<evidence type="ECO:0000256" key="5">
    <source>
        <dbReference type="ARBA" id="ARBA00022685"/>
    </source>
</evidence>
<dbReference type="PIRSF" id="PIRSF001814">
    <property type="entry name" value="Somatostatin"/>
    <property type="match status" value="1"/>
</dbReference>
<dbReference type="Ensembl" id="ENSCCRT00000077014.2">
    <property type="protein sequence ID" value="ENSCCRP00000071086.1"/>
    <property type="gene ID" value="ENSCCRG00000038337.2"/>
</dbReference>
<keyword evidence="6" id="KW-0372">Hormone</keyword>
<evidence type="ECO:0000313" key="11">
    <source>
        <dbReference type="Ensembl" id="ENSCCRP00000071086.1"/>
    </source>
</evidence>
<evidence type="ECO:0000256" key="9">
    <source>
        <dbReference type="SAM" id="SignalP"/>
    </source>
</evidence>
<dbReference type="InterPro" id="IPR018142">
    <property type="entry name" value="Somatostatin/Cortistatin_C"/>
</dbReference>
<dbReference type="AlphaFoldDB" id="A0A8C1E251"/>
<dbReference type="GeneTree" id="ENSGT00510000047914"/>
<dbReference type="GO" id="GO:0005576">
    <property type="term" value="C:extracellular region"/>
    <property type="evidence" value="ECO:0007669"/>
    <property type="project" value="UniProtKB-SubCell"/>
</dbReference>
<dbReference type="Proteomes" id="UP001108240">
    <property type="component" value="Unplaced"/>
</dbReference>
<reference evidence="11" key="2">
    <citation type="submission" date="2025-09" db="UniProtKB">
        <authorList>
            <consortium name="Ensembl"/>
        </authorList>
    </citation>
    <scope>IDENTIFICATION</scope>
</reference>
<keyword evidence="5" id="KW-0165">Cleavage on pair of basic residues</keyword>
<dbReference type="GO" id="GO:0005179">
    <property type="term" value="F:hormone activity"/>
    <property type="evidence" value="ECO:0007669"/>
    <property type="project" value="UniProtKB-KW"/>
</dbReference>
<evidence type="ECO:0000313" key="12">
    <source>
        <dbReference type="Proteomes" id="UP001108240"/>
    </source>
</evidence>
<sequence>MASSQLHLTVYLFCLAMAASIISCDRSHMDLDSALQASHGTADDEEMPERYSLPELQWLLSNSNPAAIQSDSPSLGILQNKLDLMRRDSGDKDDQAGQRKPGCKNYFWKSRTAC</sequence>
<dbReference type="Pfam" id="PF03002">
    <property type="entry name" value="Somatostatin"/>
    <property type="match status" value="1"/>
</dbReference>
<feature type="domain" description="Somatostatin/Cortistatin C-terminal" evidence="10">
    <location>
        <begin position="98"/>
        <end position="114"/>
    </location>
</feature>
<feature type="chain" id="PRO_5039892153" description="Somatostatin/Cortistatin C-terminal domain-containing protein" evidence="9">
    <location>
        <begin position="25"/>
        <end position="114"/>
    </location>
</feature>
<protein>
    <recommendedName>
        <fullName evidence="10">Somatostatin/Cortistatin C-terminal domain-containing protein</fullName>
    </recommendedName>
</protein>
<evidence type="ECO:0000256" key="2">
    <source>
        <dbReference type="ARBA" id="ARBA00004613"/>
    </source>
</evidence>
<evidence type="ECO:0000256" key="7">
    <source>
        <dbReference type="ARBA" id="ARBA00023157"/>
    </source>
</evidence>
<comment type="similarity">
    <text evidence="3">Belongs to the somatostatin family.</text>
</comment>
<comment type="subcellular location">
    <subcellularLocation>
        <location evidence="2">Secreted</location>
    </subcellularLocation>
</comment>
<evidence type="ECO:0000259" key="10">
    <source>
        <dbReference type="Pfam" id="PF03002"/>
    </source>
</evidence>
<name>A0A8C1E251_CYPCA</name>
<evidence type="ECO:0000256" key="6">
    <source>
        <dbReference type="ARBA" id="ARBA00022702"/>
    </source>
</evidence>
<comment type="function">
    <text evidence="1">Somatostatin inhibits the release of somatotropin.</text>
</comment>
<keyword evidence="9" id="KW-0732">Signal</keyword>
<organism evidence="11 12">
    <name type="scientific">Cyprinus carpio carpio</name>
    <dbReference type="NCBI Taxonomy" id="630221"/>
    <lineage>
        <taxon>Eukaryota</taxon>
        <taxon>Metazoa</taxon>
        <taxon>Chordata</taxon>
        <taxon>Craniata</taxon>
        <taxon>Vertebrata</taxon>
        <taxon>Euteleostomi</taxon>
        <taxon>Actinopterygii</taxon>
        <taxon>Neopterygii</taxon>
        <taxon>Teleostei</taxon>
        <taxon>Ostariophysi</taxon>
        <taxon>Cypriniformes</taxon>
        <taxon>Cyprinidae</taxon>
        <taxon>Cyprininae</taxon>
        <taxon>Cyprinus</taxon>
    </lineage>
</organism>
<feature type="signal peptide" evidence="9">
    <location>
        <begin position="1"/>
        <end position="24"/>
    </location>
</feature>
<feature type="disulfide bond" evidence="8">
    <location>
        <begin position="103"/>
        <end position="114"/>
    </location>
</feature>
<keyword evidence="7 8" id="KW-1015">Disulfide bond</keyword>